<protein>
    <submittedName>
        <fullName evidence="9">NAD(P)-binding protein</fullName>
    </submittedName>
</protein>
<evidence type="ECO:0000313" key="9">
    <source>
        <dbReference type="EMBL" id="KZV80910.1"/>
    </source>
</evidence>
<dbReference type="STRING" id="1314781.A0A165BMM5"/>
<dbReference type="OrthoDB" id="5545019at2759"/>
<feature type="transmembrane region" description="Helical" evidence="8">
    <location>
        <begin position="6"/>
        <end position="29"/>
    </location>
</feature>
<evidence type="ECO:0000256" key="8">
    <source>
        <dbReference type="SAM" id="Phobius"/>
    </source>
</evidence>
<keyword evidence="8" id="KW-0472">Membrane</keyword>
<evidence type="ECO:0000256" key="3">
    <source>
        <dbReference type="ARBA" id="ARBA00022832"/>
    </source>
</evidence>
<name>A0A165BMM5_EXIGL</name>
<sequence length="318" mass="34861">MFPFATFFIFATGIFRLLRVLLAFVRLFLQMTVLPGKGLAKYGAKRGTWAVVTGATDGMGREFALQLAAKGFNILVVSRTASKLTTVQEEIEQKNSGIQTRSVVINYETATDADYESLRTAAAELDVRVLVNNVGRSHDMPVSFATTPLDELSAIVNINVLGTLRTTRAVLPAMLARKERGLILTLSSFASTPTPLLATYSGSKAYLVAWNAALAAELASARIDARLINTFYVVSAMSKIRRASLLVPTPKTFVRAALRLRGSTGTRSAFTPYWAHAFVAFAMEHLELKGLWTRIALKQNTAIRARALKKQAREQKSQ</sequence>
<dbReference type="InterPro" id="IPR036291">
    <property type="entry name" value="NAD(P)-bd_dom_sf"/>
</dbReference>
<evidence type="ECO:0000256" key="7">
    <source>
        <dbReference type="ARBA" id="ARBA00023160"/>
    </source>
</evidence>
<dbReference type="Gene3D" id="3.40.50.720">
    <property type="entry name" value="NAD(P)-binding Rossmann-like Domain"/>
    <property type="match status" value="1"/>
</dbReference>
<evidence type="ECO:0000256" key="4">
    <source>
        <dbReference type="ARBA" id="ARBA00022857"/>
    </source>
</evidence>
<organism evidence="9 10">
    <name type="scientific">Exidia glandulosa HHB12029</name>
    <dbReference type="NCBI Taxonomy" id="1314781"/>
    <lineage>
        <taxon>Eukaryota</taxon>
        <taxon>Fungi</taxon>
        <taxon>Dikarya</taxon>
        <taxon>Basidiomycota</taxon>
        <taxon>Agaricomycotina</taxon>
        <taxon>Agaricomycetes</taxon>
        <taxon>Auriculariales</taxon>
        <taxon>Exidiaceae</taxon>
        <taxon>Exidia</taxon>
    </lineage>
</organism>
<accession>A0A165BMM5</accession>
<dbReference type="CDD" id="cd05356">
    <property type="entry name" value="17beta-HSD1_like_SDR_c"/>
    <property type="match status" value="1"/>
</dbReference>
<keyword evidence="2" id="KW-0444">Lipid biosynthesis</keyword>
<proteinExistence type="predicted"/>
<evidence type="ECO:0000256" key="6">
    <source>
        <dbReference type="ARBA" id="ARBA00023098"/>
    </source>
</evidence>
<dbReference type="InterPro" id="IPR002347">
    <property type="entry name" value="SDR_fam"/>
</dbReference>
<dbReference type="PANTHER" id="PTHR43086">
    <property type="entry name" value="VERY-LONG-CHAIN 3-OXOOACYL-COA REDUCTASE"/>
    <property type="match status" value="1"/>
</dbReference>
<dbReference type="GO" id="GO:0030497">
    <property type="term" value="P:fatty acid elongation"/>
    <property type="evidence" value="ECO:0007669"/>
    <property type="project" value="TreeGrafter"/>
</dbReference>
<dbReference type="SUPFAM" id="SSF51735">
    <property type="entry name" value="NAD(P)-binding Rossmann-fold domains"/>
    <property type="match status" value="1"/>
</dbReference>
<dbReference type="PRINTS" id="PR00081">
    <property type="entry name" value="GDHRDH"/>
</dbReference>
<gene>
    <name evidence="9" type="ORF">EXIGLDRAFT_629359</name>
</gene>
<reference evidence="9 10" key="1">
    <citation type="journal article" date="2016" name="Mol. Biol. Evol.">
        <title>Comparative Genomics of Early-Diverging Mushroom-Forming Fungi Provides Insights into the Origins of Lignocellulose Decay Capabilities.</title>
        <authorList>
            <person name="Nagy L.G."/>
            <person name="Riley R."/>
            <person name="Tritt A."/>
            <person name="Adam C."/>
            <person name="Daum C."/>
            <person name="Floudas D."/>
            <person name="Sun H."/>
            <person name="Yadav J.S."/>
            <person name="Pangilinan J."/>
            <person name="Larsson K.H."/>
            <person name="Matsuura K."/>
            <person name="Barry K."/>
            <person name="Labutti K."/>
            <person name="Kuo R."/>
            <person name="Ohm R.A."/>
            <person name="Bhattacharya S.S."/>
            <person name="Shirouzu T."/>
            <person name="Yoshinaga Y."/>
            <person name="Martin F.M."/>
            <person name="Grigoriev I.V."/>
            <person name="Hibbett D.S."/>
        </authorList>
    </citation>
    <scope>NUCLEOTIDE SEQUENCE [LARGE SCALE GENOMIC DNA]</scope>
    <source>
        <strain evidence="9 10">HHB12029</strain>
    </source>
</reference>
<dbReference type="InParanoid" id="A0A165BMM5"/>
<evidence type="ECO:0000256" key="2">
    <source>
        <dbReference type="ARBA" id="ARBA00022516"/>
    </source>
</evidence>
<keyword evidence="8" id="KW-0812">Transmembrane</keyword>
<dbReference type="InterPro" id="IPR020904">
    <property type="entry name" value="Sc_DH/Rdtase_CS"/>
</dbReference>
<dbReference type="Proteomes" id="UP000077266">
    <property type="component" value="Unassembled WGS sequence"/>
</dbReference>
<dbReference type="PIRSF" id="PIRSF000126">
    <property type="entry name" value="11-beta-HSD1"/>
    <property type="match status" value="1"/>
</dbReference>
<dbReference type="AlphaFoldDB" id="A0A165BMM5"/>
<dbReference type="PROSITE" id="PS00061">
    <property type="entry name" value="ADH_SHORT"/>
    <property type="match status" value="1"/>
</dbReference>
<dbReference type="FunCoup" id="A0A165BMM5">
    <property type="interactions" value="567"/>
</dbReference>
<keyword evidence="3" id="KW-0276">Fatty acid metabolism</keyword>
<comment type="pathway">
    <text evidence="1">Lipid metabolism; fatty acid biosynthesis.</text>
</comment>
<keyword evidence="6" id="KW-0443">Lipid metabolism</keyword>
<dbReference type="GO" id="GO:0016491">
    <property type="term" value="F:oxidoreductase activity"/>
    <property type="evidence" value="ECO:0007669"/>
    <property type="project" value="UniProtKB-KW"/>
</dbReference>
<evidence type="ECO:0000256" key="5">
    <source>
        <dbReference type="ARBA" id="ARBA00023002"/>
    </source>
</evidence>
<dbReference type="PANTHER" id="PTHR43086:SF2">
    <property type="entry name" value="HYDROXYSTEROID DEHYDROGENASE-LIKE PROTEIN 1"/>
    <property type="match status" value="1"/>
</dbReference>
<evidence type="ECO:0000256" key="1">
    <source>
        <dbReference type="ARBA" id="ARBA00005194"/>
    </source>
</evidence>
<dbReference type="EMBL" id="KV426436">
    <property type="protein sequence ID" value="KZV80910.1"/>
    <property type="molecule type" value="Genomic_DNA"/>
</dbReference>
<dbReference type="GO" id="GO:0005783">
    <property type="term" value="C:endoplasmic reticulum"/>
    <property type="evidence" value="ECO:0007669"/>
    <property type="project" value="TreeGrafter"/>
</dbReference>
<keyword evidence="4" id="KW-0521">NADP</keyword>
<keyword evidence="5" id="KW-0560">Oxidoreductase</keyword>
<evidence type="ECO:0000313" key="10">
    <source>
        <dbReference type="Proteomes" id="UP000077266"/>
    </source>
</evidence>
<keyword evidence="8" id="KW-1133">Transmembrane helix</keyword>
<keyword evidence="10" id="KW-1185">Reference proteome</keyword>
<keyword evidence="7" id="KW-0275">Fatty acid biosynthesis</keyword>
<dbReference type="Pfam" id="PF00106">
    <property type="entry name" value="adh_short"/>
    <property type="match status" value="1"/>
</dbReference>